<evidence type="ECO:0000313" key="3">
    <source>
        <dbReference type="EMBL" id="GIQ90967.1"/>
    </source>
</evidence>
<dbReference type="Proteomes" id="UP000265618">
    <property type="component" value="Unassembled WGS sequence"/>
</dbReference>
<dbReference type="OrthoDB" id="431557at2759"/>
<keyword evidence="4" id="KW-1185">Reference proteome</keyword>
<dbReference type="Pfam" id="PF00227">
    <property type="entry name" value="Proteasome"/>
    <property type="match status" value="1"/>
</dbReference>
<comment type="caution">
    <text evidence="3">The sequence shown here is derived from an EMBL/GenBank/DDBJ whole genome shotgun (WGS) entry which is preliminary data.</text>
</comment>
<dbReference type="SUPFAM" id="SSF56235">
    <property type="entry name" value="N-terminal nucleophile aminohydrolases (Ntn hydrolases)"/>
    <property type="match status" value="1"/>
</dbReference>
<evidence type="ECO:0000256" key="1">
    <source>
        <dbReference type="ARBA" id="ARBA00022942"/>
    </source>
</evidence>
<keyword evidence="1 3" id="KW-0647">Proteasome</keyword>
<dbReference type="GO" id="GO:0005839">
    <property type="term" value="C:proteasome core complex"/>
    <property type="evidence" value="ECO:0007669"/>
    <property type="project" value="InterPro"/>
</dbReference>
<dbReference type="GO" id="GO:0051603">
    <property type="term" value="P:proteolysis involved in protein catabolic process"/>
    <property type="evidence" value="ECO:0007669"/>
    <property type="project" value="InterPro"/>
</dbReference>
<gene>
    <name evidence="3" type="ORF">KIPB_013984</name>
</gene>
<sequence length="183" mass="19764">STYGRACPVSVLAQRIARFMQLYTLYASVRAFGATLMLAGVDYEGTTTTPRLYVVDPSGTARACHGMAIGQNQRDARGELETLMGVDTASISRQARAGDRPTVSNEYMSLDSQRLVFEAARVVYSAHDDNDKDITLELGIISEDGGASILRGQEAEEISERAQTAARTESDSEDSAENGMVVE</sequence>
<organism evidence="3 4">
    <name type="scientific">Kipferlia bialata</name>
    <dbReference type="NCBI Taxonomy" id="797122"/>
    <lineage>
        <taxon>Eukaryota</taxon>
        <taxon>Metamonada</taxon>
        <taxon>Carpediemonas-like organisms</taxon>
        <taxon>Kipferlia</taxon>
    </lineage>
</organism>
<evidence type="ECO:0000256" key="2">
    <source>
        <dbReference type="SAM" id="MobiDB-lite"/>
    </source>
</evidence>
<dbReference type="InterPro" id="IPR029055">
    <property type="entry name" value="Ntn_hydrolases_N"/>
</dbReference>
<feature type="non-terminal residue" evidence="3">
    <location>
        <position position="1"/>
    </location>
</feature>
<dbReference type="EMBL" id="BDIP01006945">
    <property type="protein sequence ID" value="GIQ90967.1"/>
    <property type="molecule type" value="Genomic_DNA"/>
</dbReference>
<accession>A0A9K3D9Z4</accession>
<protein>
    <submittedName>
        <fullName evidence="3">Proteasome, subunit alpha/beta</fullName>
    </submittedName>
</protein>
<dbReference type="AlphaFoldDB" id="A0A9K3D9Z4"/>
<dbReference type="Gene3D" id="3.60.20.10">
    <property type="entry name" value="Glutamine Phosphoribosylpyrophosphate, subunit 1, domain 1"/>
    <property type="match status" value="1"/>
</dbReference>
<feature type="region of interest" description="Disordered" evidence="2">
    <location>
        <begin position="152"/>
        <end position="183"/>
    </location>
</feature>
<dbReference type="InterPro" id="IPR050115">
    <property type="entry name" value="Proteasome_alpha"/>
</dbReference>
<dbReference type="PANTHER" id="PTHR11599">
    <property type="entry name" value="PROTEASOME SUBUNIT ALPHA/BETA"/>
    <property type="match status" value="1"/>
</dbReference>
<proteinExistence type="predicted"/>
<dbReference type="InterPro" id="IPR001353">
    <property type="entry name" value="Proteasome_sua/b"/>
</dbReference>
<name>A0A9K3D9Z4_9EUKA</name>
<evidence type="ECO:0000313" key="4">
    <source>
        <dbReference type="Proteomes" id="UP000265618"/>
    </source>
</evidence>
<reference evidence="3 4" key="1">
    <citation type="journal article" date="2018" name="PLoS ONE">
        <title>The draft genome of Kipferlia bialata reveals reductive genome evolution in fornicate parasites.</title>
        <authorList>
            <person name="Tanifuji G."/>
            <person name="Takabayashi S."/>
            <person name="Kume K."/>
            <person name="Takagi M."/>
            <person name="Nakayama T."/>
            <person name="Kamikawa R."/>
            <person name="Inagaki Y."/>
            <person name="Hashimoto T."/>
        </authorList>
    </citation>
    <scope>NUCLEOTIDE SEQUENCE [LARGE SCALE GENOMIC DNA]</scope>
    <source>
        <strain evidence="3">NY0173</strain>
    </source>
</reference>